<dbReference type="Proteomes" id="UP000677803">
    <property type="component" value="Unassembled WGS sequence"/>
</dbReference>
<dbReference type="InterPro" id="IPR036179">
    <property type="entry name" value="Ig-like_dom_sf"/>
</dbReference>
<proteinExistence type="predicted"/>
<keyword evidence="1" id="KW-0175">Coiled coil</keyword>
<dbReference type="OrthoDB" id="5969272at2759"/>
<accession>A0A8S4BAX4</accession>
<evidence type="ECO:0000313" key="5">
    <source>
        <dbReference type="Proteomes" id="UP000677803"/>
    </source>
</evidence>
<dbReference type="FunFam" id="2.60.40.10:FF:000697">
    <property type="entry name" value="titin isoform X1"/>
    <property type="match status" value="1"/>
</dbReference>
<keyword evidence="5" id="KW-1185">Reference proteome</keyword>
<dbReference type="InterPro" id="IPR003599">
    <property type="entry name" value="Ig_sub"/>
</dbReference>
<evidence type="ECO:0000259" key="3">
    <source>
        <dbReference type="PROSITE" id="PS50835"/>
    </source>
</evidence>
<keyword evidence="2" id="KW-0732">Signal</keyword>
<dbReference type="InterPro" id="IPR003598">
    <property type="entry name" value="Ig_sub2"/>
</dbReference>
<name>A0A8S4BAX4_9TELE</name>
<organism evidence="4 5">
    <name type="scientific">Menidia menidia</name>
    <name type="common">Atlantic silverside</name>
    <dbReference type="NCBI Taxonomy" id="238744"/>
    <lineage>
        <taxon>Eukaryota</taxon>
        <taxon>Metazoa</taxon>
        <taxon>Chordata</taxon>
        <taxon>Craniata</taxon>
        <taxon>Vertebrata</taxon>
        <taxon>Euteleostomi</taxon>
        <taxon>Actinopterygii</taxon>
        <taxon>Neopterygii</taxon>
        <taxon>Teleostei</taxon>
        <taxon>Neoteleostei</taxon>
        <taxon>Acanthomorphata</taxon>
        <taxon>Ovalentaria</taxon>
        <taxon>Atherinomorphae</taxon>
        <taxon>Atheriniformes</taxon>
        <taxon>Atherinopsidae</taxon>
        <taxon>Menidiinae</taxon>
        <taxon>Menidia</taxon>
    </lineage>
</organism>
<feature type="domain" description="Ig-like" evidence="3">
    <location>
        <begin position="1443"/>
        <end position="1520"/>
    </location>
</feature>
<dbReference type="InterPro" id="IPR007110">
    <property type="entry name" value="Ig-like_dom"/>
</dbReference>
<dbReference type="SMART" id="SM00408">
    <property type="entry name" value="IGc2"/>
    <property type="match status" value="2"/>
</dbReference>
<evidence type="ECO:0000256" key="1">
    <source>
        <dbReference type="SAM" id="Coils"/>
    </source>
</evidence>
<feature type="signal peptide" evidence="2">
    <location>
        <begin position="1"/>
        <end position="24"/>
    </location>
</feature>
<evidence type="ECO:0000313" key="4">
    <source>
        <dbReference type="EMBL" id="CAG5962715.1"/>
    </source>
</evidence>
<dbReference type="FunFam" id="2.60.40.10:FF:000779">
    <property type="entry name" value="Titin b"/>
    <property type="match status" value="1"/>
</dbReference>
<dbReference type="PANTHER" id="PTHR47633:SF4">
    <property type="entry name" value="MYOPALLADIN ISOFORM X1"/>
    <property type="match status" value="1"/>
</dbReference>
<reference evidence="4" key="1">
    <citation type="submission" date="2021-05" db="EMBL/GenBank/DDBJ databases">
        <authorList>
            <person name="Tigano A."/>
        </authorList>
    </citation>
    <scope>NUCLEOTIDE SEQUENCE</scope>
</reference>
<feature type="domain" description="Ig-like" evidence="3">
    <location>
        <begin position="1206"/>
        <end position="1295"/>
    </location>
</feature>
<dbReference type="EMBL" id="CAJRST010026668">
    <property type="protein sequence ID" value="CAG5962715.1"/>
    <property type="molecule type" value="Genomic_DNA"/>
</dbReference>
<dbReference type="PROSITE" id="PS50835">
    <property type="entry name" value="IG_LIKE"/>
    <property type="match status" value="2"/>
</dbReference>
<dbReference type="PANTHER" id="PTHR47633">
    <property type="entry name" value="IMMUNOGLOBULIN"/>
    <property type="match status" value="1"/>
</dbReference>
<evidence type="ECO:0000256" key="2">
    <source>
        <dbReference type="SAM" id="SignalP"/>
    </source>
</evidence>
<dbReference type="SMART" id="SM00409">
    <property type="entry name" value="IG"/>
    <property type="match status" value="3"/>
</dbReference>
<feature type="non-terminal residue" evidence="4">
    <location>
        <position position="1583"/>
    </location>
</feature>
<feature type="coiled-coil region" evidence="1">
    <location>
        <begin position="1393"/>
        <end position="1421"/>
    </location>
</feature>
<dbReference type="InterPro" id="IPR013783">
    <property type="entry name" value="Ig-like_fold"/>
</dbReference>
<feature type="chain" id="PRO_5035790080" evidence="2">
    <location>
        <begin position="25"/>
        <end position="1583"/>
    </location>
</feature>
<gene>
    <name evidence="4" type="ORF">MMEN_LOCUS15631</name>
</gene>
<sequence>AAAPTCPEMMVVVICSMVVTVTGGMSPTVGSEEPVEPGPLTSDVQLHGAAVLPGDEGVLAGVAAVGLGDENCSSTPFRSQRPSTSSSLTSNSKVARWALEVLDPATTVNSPASDSRTDARTSRSWPSFIHITCTLGSDTSHSKVALFFSVIFRSFRCLVNSTTRAGTAGVRLGFGHGGSGLEGVLSAISKMDVPDAQSVGQLFAAGLASVRGLDLHPVLQPFVGDSLVVDGDLEGDGVFLLSVQVLQHRRDQNGWKTWKPSSEAAQQFPVCKAVAFRSLRLLTLDGEAGAALQVSDDRGVLALLAAVHVLDHELMGPLLRQQLVVLVCPQLLVLEHPLHRDVVLRDADLKDGGGAQQGGSNLVGVFSNVGGFGDEDHQTSDGTVHLAQHVLAEVDWLAVFQPLPFRTGIGHFTLQHCRLGVGYHQVLQGLCDGATWWQRGTVMHFPQIGQDVVLILGLDLMFGTGFERLTLEGPEGVNARVRNLNFKRSFNVLLGELDLQLSDIPLTDRLVGQRLHQGQRQRVPSTAGGHYVFTAGGEQLFSKEPAAFCILTRYHTLKLSRICLRHLGVLELLQDLQWGSCTQEEEAQETQEYSASSFMLITSTDRKWTFLSECILYLSPEKISELFFIHLTLTKGSLVSHSKVAMVSFSLALTSSSFCVKESVAGSLSGSVGGFHHDAGRVLGRHVSDHQLTHVVLRPVPVDALRLLQLNAVLEPQALGIWPADHPAPEPDLVHRDFLPLLLFLSLGLLLHLGMVKQLLLGLLQQVLVGVVPLTRLQLHSSDGLIVAFLRPALEFGPQFRRFFSGFLVNDPLGLFKLYHLLDLRLLCGFLSLHHLKLSFSRVMCSLGSLSFRCSAQMSSEVFFLLDLQLHSVVDAIVPESVSLALSDELPVEVPVDLWSRISGHSAAESGDVSLHNVDWFGQEDDLSRDSGGSALVGDALDLVHPVRPPAALRELGLLHQALLVLDDERGRGLVHPKVVGGSAGDDATVPGVGHFVVQAAVAELVHHPQPVGSSQRFAVVEPLHHHGGVSDGGQSALKVGRAEALHAHRGQLLLEQRLLLLLLVVKVSLLPLLLAIPHVEGLQLGRGDLFGFVCSFGNNQLPLWLRLYVVQLHVDPAARGVSARLVDGVAYARDSGVITCRASNKFGVDQTSATLIVKDEKGLVEESQLPEGRRGAHRMDEIERIAHEGGPAGVTADEDSEKTKPEIVLLPDPVRVLEGDIARFRCRVTGYPAPKVNWYLNGQLIRKSKRYKLRYDGIYYLEITDIKSYDSGEVRVVADNPLGTTEHTVKLEIQQREDFRAVLRRAPETKAAEALHESGRIGFDVVKVDRPSETAQDREVVTLRKAQRIVHEKTSEESEELKTKFKRRTEEGFYESISAVEFKSKKRDDSYEDLLKKTKEELLHRMREKEEAERKRLEEEGKVTIPTIKPERVQLSPSMEAPKILERIASQTVSPMDEVRFRCRVVGRPDPECLWFKNGVQLEKTERVYWYWPEDHVCELVIRDVTAEDSASIMVKAQNLMTYLMLGCFCGEMMSLFFSHTMSGSGFPMAFTASSTSVPCFTLMFLSFSVNWGRTKVSLAKE</sequence>
<dbReference type="SUPFAM" id="SSF48726">
    <property type="entry name" value="Immunoglobulin"/>
    <property type="match status" value="2"/>
</dbReference>
<protein>
    <submittedName>
        <fullName evidence="4">(Atlantic silverside) hypothetical protein</fullName>
    </submittedName>
</protein>
<comment type="caution">
    <text evidence="4">The sequence shown here is derived from an EMBL/GenBank/DDBJ whole genome shotgun (WGS) entry which is preliminary data.</text>
</comment>
<dbReference type="Gene3D" id="2.60.40.10">
    <property type="entry name" value="Immunoglobulins"/>
    <property type="match status" value="2"/>
</dbReference>
<dbReference type="Pfam" id="PF07679">
    <property type="entry name" value="I-set"/>
    <property type="match status" value="2"/>
</dbReference>
<dbReference type="InterPro" id="IPR013098">
    <property type="entry name" value="Ig_I-set"/>
</dbReference>